<dbReference type="GO" id="GO:0006417">
    <property type="term" value="P:regulation of translation"/>
    <property type="evidence" value="ECO:0007669"/>
    <property type="project" value="TreeGrafter"/>
</dbReference>
<keyword evidence="2" id="KW-1133">Transmembrane helix</keyword>
<keyword evidence="2" id="KW-0472">Membrane</keyword>
<gene>
    <name evidence="4" type="ORF">BTW10_14305</name>
</gene>
<comment type="caution">
    <text evidence="4">The sequence shown here is derived from an EMBL/GenBank/DDBJ whole genome shotgun (WGS) entry which is preliminary data.</text>
</comment>
<dbReference type="RefSeq" id="WP_075369974.1">
    <property type="nucleotide sequence ID" value="NZ_MSDQ01000033.1"/>
</dbReference>
<accession>A0A1Q8TA26</accession>
<dbReference type="PANTHER" id="PTHR37461">
    <property type="entry name" value="ANTI-SIGMA-K FACTOR RSKA"/>
    <property type="match status" value="1"/>
</dbReference>
<dbReference type="AlphaFoldDB" id="A0A1Q8TA26"/>
<evidence type="ECO:0000256" key="2">
    <source>
        <dbReference type="SAM" id="Phobius"/>
    </source>
</evidence>
<dbReference type="InterPro" id="IPR018764">
    <property type="entry name" value="RskA_C"/>
</dbReference>
<feature type="domain" description="Anti-sigma K factor RskA C-terminal" evidence="3">
    <location>
        <begin position="111"/>
        <end position="235"/>
    </location>
</feature>
<dbReference type="EMBL" id="MSDQ01000033">
    <property type="protein sequence ID" value="OLO10522.1"/>
    <property type="molecule type" value="Genomic_DNA"/>
</dbReference>
<dbReference type="Proteomes" id="UP000186806">
    <property type="component" value="Unassembled WGS sequence"/>
</dbReference>
<evidence type="ECO:0000313" key="5">
    <source>
        <dbReference type="Proteomes" id="UP000186806"/>
    </source>
</evidence>
<evidence type="ECO:0000259" key="3">
    <source>
        <dbReference type="Pfam" id="PF10099"/>
    </source>
</evidence>
<proteinExistence type="predicted"/>
<keyword evidence="5" id="KW-1185">Reference proteome</keyword>
<reference evidence="4 5" key="1">
    <citation type="submission" date="2016-12" db="EMBL/GenBank/DDBJ databases">
        <title>Draft genome sequences of strains Salinicola socius SMB35, Salinicola sp. MH3R3-1 and Chromohalobacter sp. SMB17 from the Verkhnekamsk potash mining region of Russia.</title>
        <authorList>
            <person name="Mavrodi D.V."/>
            <person name="Olsson B.E."/>
            <person name="Korsakova E.S."/>
            <person name="Pyankova A."/>
            <person name="Mavrodi O.V."/>
            <person name="Plotnikova E.G."/>
        </authorList>
    </citation>
    <scope>NUCLEOTIDE SEQUENCE [LARGE SCALE GENOMIC DNA]</scope>
    <source>
        <strain evidence="4 5">SMB17</strain>
    </source>
</reference>
<dbReference type="GO" id="GO:0016989">
    <property type="term" value="F:sigma factor antagonist activity"/>
    <property type="evidence" value="ECO:0007669"/>
    <property type="project" value="TreeGrafter"/>
</dbReference>
<organism evidence="4 5">
    <name type="scientific">Chromohalobacter japonicus</name>
    <dbReference type="NCBI Taxonomy" id="223900"/>
    <lineage>
        <taxon>Bacteria</taxon>
        <taxon>Pseudomonadati</taxon>
        <taxon>Pseudomonadota</taxon>
        <taxon>Gammaproteobacteria</taxon>
        <taxon>Oceanospirillales</taxon>
        <taxon>Halomonadaceae</taxon>
        <taxon>Chromohalobacter</taxon>
    </lineage>
</organism>
<keyword evidence="2" id="KW-0812">Transmembrane</keyword>
<evidence type="ECO:0000256" key="1">
    <source>
        <dbReference type="SAM" id="MobiDB-lite"/>
    </source>
</evidence>
<feature type="transmembrane region" description="Helical" evidence="2">
    <location>
        <begin position="104"/>
        <end position="127"/>
    </location>
</feature>
<sequence length="254" mass="27646">MTDHDDIDMLAAEYVLGTLDAEERAEVAQRRRHDADLDARILAWEARLAPLGDEVEAIAPGPDLLARIERRIDELETTSRTNSKPEDDRDGTAQVITLRRRLGFWRGCAGLATAAALVLAVVLIAPFDDTPDAPPFVAVFQQDDQQPAFMLSVDLDSRRLNVRPVTAKPLPDRSYQLWIKADALGPKPRSVGVLNDDLSLSADAPSDYDSELLKRATFGISIEPPGGSPTGQPTGSAIHGYLYPTDGDAVSQHL</sequence>
<dbReference type="Pfam" id="PF10099">
    <property type="entry name" value="RskA_C"/>
    <property type="match status" value="1"/>
</dbReference>
<protein>
    <recommendedName>
        <fullName evidence="3">Anti-sigma K factor RskA C-terminal domain-containing protein</fullName>
    </recommendedName>
</protein>
<name>A0A1Q8TA26_9GAMM</name>
<dbReference type="PANTHER" id="PTHR37461:SF1">
    <property type="entry name" value="ANTI-SIGMA-K FACTOR RSKA"/>
    <property type="match status" value="1"/>
</dbReference>
<dbReference type="STRING" id="223900.GCA_000821045_02837"/>
<evidence type="ECO:0000313" key="4">
    <source>
        <dbReference type="EMBL" id="OLO10522.1"/>
    </source>
</evidence>
<dbReference type="InterPro" id="IPR051474">
    <property type="entry name" value="Anti-sigma-K/W_factor"/>
</dbReference>
<dbReference type="GO" id="GO:0005886">
    <property type="term" value="C:plasma membrane"/>
    <property type="evidence" value="ECO:0007669"/>
    <property type="project" value="InterPro"/>
</dbReference>
<feature type="region of interest" description="Disordered" evidence="1">
    <location>
        <begin position="220"/>
        <end position="242"/>
    </location>
</feature>